<feature type="compositionally biased region" description="Polar residues" evidence="1">
    <location>
        <begin position="1"/>
        <end position="13"/>
    </location>
</feature>
<dbReference type="Proteomes" id="UP000765509">
    <property type="component" value="Unassembled WGS sequence"/>
</dbReference>
<comment type="caution">
    <text evidence="2">The sequence shown here is derived from an EMBL/GenBank/DDBJ whole genome shotgun (WGS) entry which is preliminary data.</text>
</comment>
<keyword evidence="3" id="KW-1185">Reference proteome</keyword>
<evidence type="ECO:0000313" key="3">
    <source>
        <dbReference type="Proteomes" id="UP000765509"/>
    </source>
</evidence>
<accession>A0A9Q3IRV1</accession>
<reference evidence="2" key="1">
    <citation type="submission" date="2021-03" db="EMBL/GenBank/DDBJ databases">
        <title>Draft genome sequence of rust myrtle Austropuccinia psidii MF-1, a brazilian biotype.</title>
        <authorList>
            <person name="Quecine M.C."/>
            <person name="Pachon D.M.R."/>
            <person name="Bonatelli M.L."/>
            <person name="Correr F.H."/>
            <person name="Franceschini L.M."/>
            <person name="Leite T.F."/>
            <person name="Margarido G.R.A."/>
            <person name="Almeida C.A."/>
            <person name="Ferrarezi J.A."/>
            <person name="Labate C.A."/>
        </authorList>
    </citation>
    <scope>NUCLEOTIDE SEQUENCE</scope>
    <source>
        <strain evidence="2">MF-1</strain>
    </source>
</reference>
<dbReference type="AlphaFoldDB" id="A0A9Q3IRV1"/>
<sequence>MTISTNSQSSSRPMSAEEQTKMSSACAAYTQLATSMQHMFSNHTGEIEHFQLMLQKALMSCTIPQNHSKKSQPLQ</sequence>
<evidence type="ECO:0000256" key="1">
    <source>
        <dbReference type="SAM" id="MobiDB-lite"/>
    </source>
</evidence>
<proteinExistence type="predicted"/>
<gene>
    <name evidence="2" type="ORF">O181_088648</name>
</gene>
<evidence type="ECO:0000313" key="2">
    <source>
        <dbReference type="EMBL" id="MBW0548933.1"/>
    </source>
</evidence>
<dbReference type="EMBL" id="AVOT02054200">
    <property type="protein sequence ID" value="MBW0548933.1"/>
    <property type="molecule type" value="Genomic_DNA"/>
</dbReference>
<name>A0A9Q3IRV1_9BASI</name>
<protein>
    <submittedName>
        <fullName evidence="2">Uncharacterized protein</fullName>
    </submittedName>
</protein>
<organism evidence="2 3">
    <name type="scientific">Austropuccinia psidii MF-1</name>
    <dbReference type="NCBI Taxonomy" id="1389203"/>
    <lineage>
        <taxon>Eukaryota</taxon>
        <taxon>Fungi</taxon>
        <taxon>Dikarya</taxon>
        <taxon>Basidiomycota</taxon>
        <taxon>Pucciniomycotina</taxon>
        <taxon>Pucciniomycetes</taxon>
        <taxon>Pucciniales</taxon>
        <taxon>Sphaerophragmiaceae</taxon>
        <taxon>Austropuccinia</taxon>
    </lineage>
</organism>
<feature type="region of interest" description="Disordered" evidence="1">
    <location>
        <begin position="1"/>
        <end position="23"/>
    </location>
</feature>